<dbReference type="AlphaFoldDB" id="A0AA45WPB9"/>
<gene>
    <name evidence="2" type="ORF">SAMN06264868_1227</name>
</gene>
<organism evidence="2 3">
    <name type="scientific">Venenivibrio stagnispumantis</name>
    <dbReference type="NCBI Taxonomy" id="407998"/>
    <lineage>
        <taxon>Bacteria</taxon>
        <taxon>Pseudomonadati</taxon>
        <taxon>Aquificota</taxon>
        <taxon>Aquificia</taxon>
        <taxon>Aquificales</taxon>
        <taxon>Hydrogenothermaceae</taxon>
        <taxon>Venenivibrio</taxon>
    </lineage>
</organism>
<evidence type="ECO:0000256" key="1">
    <source>
        <dbReference type="SAM" id="SignalP"/>
    </source>
</evidence>
<dbReference type="Proteomes" id="UP001157947">
    <property type="component" value="Unassembled WGS sequence"/>
</dbReference>
<protein>
    <submittedName>
        <fullName evidence="2">Uncharacterized protein</fullName>
    </submittedName>
</protein>
<reference evidence="2" key="1">
    <citation type="submission" date="2017-05" db="EMBL/GenBank/DDBJ databases">
        <authorList>
            <person name="Varghese N."/>
            <person name="Submissions S."/>
        </authorList>
    </citation>
    <scope>NUCLEOTIDE SEQUENCE</scope>
    <source>
        <strain evidence="2">DSM 18763</strain>
    </source>
</reference>
<dbReference type="EMBL" id="FXTX01000022">
    <property type="protein sequence ID" value="SMP21101.1"/>
    <property type="molecule type" value="Genomic_DNA"/>
</dbReference>
<dbReference type="RefSeq" id="WP_265135006.1">
    <property type="nucleotide sequence ID" value="NZ_FXTX01000022.1"/>
</dbReference>
<name>A0AA45WPB9_9AQUI</name>
<evidence type="ECO:0000313" key="3">
    <source>
        <dbReference type="Proteomes" id="UP001157947"/>
    </source>
</evidence>
<comment type="caution">
    <text evidence="2">The sequence shown here is derived from an EMBL/GenBank/DDBJ whole genome shotgun (WGS) entry which is preliminary data.</text>
</comment>
<accession>A0AA45WPB9</accession>
<evidence type="ECO:0000313" key="2">
    <source>
        <dbReference type="EMBL" id="SMP21101.1"/>
    </source>
</evidence>
<feature type="chain" id="PRO_5041416799" evidence="1">
    <location>
        <begin position="21"/>
        <end position="84"/>
    </location>
</feature>
<keyword evidence="3" id="KW-1185">Reference proteome</keyword>
<feature type="signal peptide" evidence="1">
    <location>
        <begin position="1"/>
        <end position="20"/>
    </location>
</feature>
<proteinExistence type="predicted"/>
<sequence>MLKKVLSGLIIAGVITQAYAGEDQDQPKAVQVEKSIIPELANKCAKKLGIEGNTPQETALNLFFRQEELTQCIQEEMKKGGKND</sequence>
<keyword evidence="1" id="KW-0732">Signal</keyword>